<feature type="compositionally biased region" description="Pro residues" evidence="3">
    <location>
        <begin position="13"/>
        <end position="36"/>
    </location>
</feature>
<name>A0A7J0F0E7_9ERIC</name>
<evidence type="ECO:0000313" key="4">
    <source>
        <dbReference type="EMBL" id="GFY91357.1"/>
    </source>
</evidence>
<organism evidence="4 5">
    <name type="scientific">Actinidia rufa</name>
    <dbReference type="NCBI Taxonomy" id="165716"/>
    <lineage>
        <taxon>Eukaryota</taxon>
        <taxon>Viridiplantae</taxon>
        <taxon>Streptophyta</taxon>
        <taxon>Embryophyta</taxon>
        <taxon>Tracheophyta</taxon>
        <taxon>Spermatophyta</taxon>
        <taxon>Magnoliopsida</taxon>
        <taxon>eudicotyledons</taxon>
        <taxon>Gunneridae</taxon>
        <taxon>Pentapetalae</taxon>
        <taxon>asterids</taxon>
        <taxon>Ericales</taxon>
        <taxon>Actinidiaceae</taxon>
        <taxon>Actinidia</taxon>
    </lineage>
</organism>
<feature type="repeat" description="PPR" evidence="2">
    <location>
        <begin position="102"/>
        <end position="136"/>
    </location>
</feature>
<feature type="compositionally biased region" description="Polar residues" evidence="3">
    <location>
        <begin position="48"/>
        <end position="60"/>
    </location>
</feature>
<dbReference type="EMBL" id="BJWL01000007">
    <property type="protein sequence ID" value="GFY91357.1"/>
    <property type="molecule type" value="Genomic_DNA"/>
</dbReference>
<accession>A0A7J0F0E7</accession>
<keyword evidence="5" id="KW-1185">Reference proteome</keyword>
<dbReference type="InterPro" id="IPR002885">
    <property type="entry name" value="PPR_rpt"/>
</dbReference>
<feature type="compositionally biased region" description="Low complexity" evidence="3">
    <location>
        <begin position="66"/>
        <end position="79"/>
    </location>
</feature>
<keyword evidence="1" id="KW-0677">Repeat</keyword>
<evidence type="ECO:0000256" key="3">
    <source>
        <dbReference type="SAM" id="MobiDB-lite"/>
    </source>
</evidence>
<feature type="compositionally biased region" description="Polar residues" evidence="3">
    <location>
        <begin position="82"/>
        <end position="98"/>
    </location>
</feature>
<dbReference type="InterPro" id="IPR011990">
    <property type="entry name" value="TPR-like_helical_dom_sf"/>
</dbReference>
<comment type="caution">
    <text evidence="4">The sequence shown here is derived from an EMBL/GenBank/DDBJ whole genome shotgun (WGS) entry which is preliminary data.</text>
</comment>
<evidence type="ECO:0000256" key="2">
    <source>
        <dbReference type="PROSITE-ProRule" id="PRU00708"/>
    </source>
</evidence>
<evidence type="ECO:0008006" key="6">
    <source>
        <dbReference type="Google" id="ProtNLM"/>
    </source>
</evidence>
<dbReference type="Gene3D" id="1.25.40.10">
    <property type="entry name" value="Tetratricopeptide repeat domain"/>
    <property type="match status" value="1"/>
</dbReference>
<sequence>MCALHNGLQGPQLIPPPHSSPLLLLPPPPPPKPPLSRPSNHLRPPTWSPKSCSATTTPSTLPNPPFSSTASPSPPAFFTKPLSASETHPKSPSSSGPTASPDAASYHLLIDTLGRAGQFDVALQLILEMNQRNLKPSSATFGILIRI</sequence>
<dbReference type="AlphaFoldDB" id="A0A7J0F0E7"/>
<evidence type="ECO:0000313" key="5">
    <source>
        <dbReference type="Proteomes" id="UP000585474"/>
    </source>
</evidence>
<dbReference type="Pfam" id="PF13041">
    <property type="entry name" value="PPR_2"/>
    <property type="match status" value="1"/>
</dbReference>
<gene>
    <name evidence="4" type="ORF">Acr_07g0015530</name>
</gene>
<dbReference type="OrthoDB" id="10641131at2759"/>
<protein>
    <recommendedName>
        <fullName evidence="6">Pentatricopeptide repeat (PPR) superfamily protein</fullName>
    </recommendedName>
</protein>
<feature type="region of interest" description="Disordered" evidence="3">
    <location>
        <begin position="1"/>
        <end position="102"/>
    </location>
</feature>
<dbReference type="Proteomes" id="UP000585474">
    <property type="component" value="Unassembled WGS sequence"/>
</dbReference>
<proteinExistence type="predicted"/>
<dbReference type="NCBIfam" id="TIGR00756">
    <property type="entry name" value="PPR"/>
    <property type="match status" value="1"/>
</dbReference>
<reference evidence="4 5" key="1">
    <citation type="submission" date="2019-07" db="EMBL/GenBank/DDBJ databases">
        <title>De Novo Assembly of kiwifruit Actinidia rufa.</title>
        <authorList>
            <person name="Sugita-Konishi S."/>
            <person name="Sato K."/>
            <person name="Mori E."/>
            <person name="Abe Y."/>
            <person name="Kisaki G."/>
            <person name="Hamano K."/>
            <person name="Suezawa K."/>
            <person name="Otani M."/>
            <person name="Fukuda T."/>
            <person name="Manabe T."/>
            <person name="Gomi K."/>
            <person name="Tabuchi M."/>
            <person name="Akimitsu K."/>
            <person name="Kataoka I."/>
        </authorList>
    </citation>
    <scope>NUCLEOTIDE SEQUENCE [LARGE SCALE GENOMIC DNA]</scope>
    <source>
        <strain evidence="5">cv. Fuchu</strain>
    </source>
</reference>
<dbReference type="PROSITE" id="PS51375">
    <property type="entry name" value="PPR"/>
    <property type="match status" value="1"/>
</dbReference>
<evidence type="ECO:0000256" key="1">
    <source>
        <dbReference type="ARBA" id="ARBA00022737"/>
    </source>
</evidence>